<dbReference type="SMART" id="SM00878">
    <property type="entry name" value="Biotin_carb_C"/>
    <property type="match status" value="1"/>
</dbReference>
<dbReference type="EC" id="6.3.4.14" evidence="2"/>
<comment type="cofactor">
    <cofactor evidence="1">
        <name>biotin</name>
        <dbReference type="ChEBI" id="CHEBI:57586"/>
    </cofactor>
</comment>
<dbReference type="Gene3D" id="3.30.1490.20">
    <property type="entry name" value="ATP-grasp fold, A domain"/>
    <property type="match status" value="1"/>
</dbReference>
<keyword evidence="6" id="KW-0092">Biotin</keyword>
<dbReference type="PANTHER" id="PTHR18866">
    <property type="entry name" value="CARBOXYLASE:PYRUVATE/ACETYL-COA/PROPIONYL-COA CARBOXYLASE"/>
    <property type="match status" value="1"/>
</dbReference>
<dbReference type="SUPFAM" id="SSF56059">
    <property type="entry name" value="Glutathione synthetase ATP-binding domain-like"/>
    <property type="match status" value="1"/>
</dbReference>
<evidence type="ECO:0000256" key="5">
    <source>
        <dbReference type="ARBA" id="ARBA00022840"/>
    </source>
</evidence>
<feature type="domain" description="Biotin carboxylation" evidence="11">
    <location>
        <begin position="2"/>
        <end position="445"/>
    </location>
</feature>
<dbReference type="RefSeq" id="WP_204131507.1">
    <property type="nucleotide sequence ID" value="NZ_JAFDVD010000012.1"/>
</dbReference>
<dbReference type="PROSITE" id="PS00188">
    <property type="entry name" value="BIOTIN"/>
    <property type="match status" value="1"/>
</dbReference>
<dbReference type="PROSITE" id="PS00867">
    <property type="entry name" value="CPSASE_2"/>
    <property type="match status" value="1"/>
</dbReference>
<proteinExistence type="predicted"/>
<dbReference type="EMBL" id="JAFDVD010000012">
    <property type="protein sequence ID" value="MBM6401044.1"/>
    <property type="molecule type" value="Genomic_DNA"/>
</dbReference>
<evidence type="ECO:0000256" key="6">
    <source>
        <dbReference type="ARBA" id="ARBA00023267"/>
    </source>
</evidence>
<sequence>MPISKVLIANRGEIAVRIARACKDSGIASVAVYADPDRDALHVKVADEAHALGGSTPGESYLLQDKLIEVAKAAGADAVHPGYGFLAENADFAQKVIDAGLTWIGPGPEAIDSLGDKVKARHIALAADAPLVPGTKDPVEGPNEVVAFAQEHGLPVAIKAAYGGGGRGLKVARTLEEIPELFDSAVREAVTAFGRGECFVERFLDHPRHVETQCLADQHGNVVVVSTRDCSLQRRNQKLVEEAPAPFLTEEQHTELLRASKEILRKAGYVGAGTCEFLVGPQGDISFLEVNTRLQVEHPVSEEVTGIDLVREQFRIANGETLDYPDPEPHAHSIEFRINGEDAGRGFLPAPGTVSRLEVPHGPGVRWDSGMVEGDTVAGAFDSMIAKLVVTGRTRQQALERSRRALAELVIEGMPTVVPFHRKVVADPAFAPADPAEAFTVHTRWIETEFDNDIEAYSGPSGDAPEAEERQTVVVEVGGKRLEVSVPGGLSFGGGGGGHATKKKAPRRSGGGGGGAAASGDSLTAPMQGTIVKVSVEEGATVAAGDQVVVLEAMKMEQPITAHKAGVVTGLKAEVGATVTNGAVICDITDAEAPAEA</sequence>
<evidence type="ECO:0000313" key="12">
    <source>
        <dbReference type="EMBL" id="MBM6401044.1"/>
    </source>
</evidence>
<dbReference type="CDD" id="cd06850">
    <property type="entry name" value="biotinyl_domain"/>
    <property type="match status" value="1"/>
</dbReference>
<evidence type="ECO:0000259" key="10">
    <source>
        <dbReference type="PROSITE" id="PS50975"/>
    </source>
</evidence>
<dbReference type="InterPro" id="IPR005479">
    <property type="entry name" value="CPAse_ATP-bd"/>
</dbReference>
<evidence type="ECO:0000256" key="7">
    <source>
        <dbReference type="PROSITE-ProRule" id="PRU00409"/>
    </source>
</evidence>
<dbReference type="InterPro" id="IPR011761">
    <property type="entry name" value="ATP-grasp"/>
</dbReference>
<dbReference type="PANTHER" id="PTHR18866:SF33">
    <property type="entry name" value="METHYLCROTONOYL-COA CARBOXYLASE SUBUNIT ALPHA, MITOCHONDRIAL-RELATED"/>
    <property type="match status" value="1"/>
</dbReference>
<keyword evidence="13" id="KW-1185">Reference proteome</keyword>
<organism evidence="12 13">
    <name type="scientific">Phycicoccus sonneratiae</name>
    <dbReference type="NCBI Taxonomy" id="2807628"/>
    <lineage>
        <taxon>Bacteria</taxon>
        <taxon>Bacillati</taxon>
        <taxon>Actinomycetota</taxon>
        <taxon>Actinomycetes</taxon>
        <taxon>Micrococcales</taxon>
        <taxon>Intrasporangiaceae</taxon>
        <taxon>Phycicoccus</taxon>
    </lineage>
</organism>
<reference evidence="12" key="1">
    <citation type="submission" date="2021-02" db="EMBL/GenBank/DDBJ databases">
        <title>Phycicoccus sp. MQZ13P-5T, whole genome shotgun sequence.</title>
        <authorList>
            <person name="Tuo L."/>
        </authorList>
    </citation>
    <scope>NUCLEOTIDE SEQUENCE</scope>
    <source>
        <strain evidence="12">MQZ13P-5</strain>
    </source>
</reference>
<comment type="caution">
    <text evidence="12">The sequence shown here is derived from an EMBL/GenBank/DDBJ whole genome shotgun (WGS) entry which is preliminary data.</text>
</comment>
<dbReference type="PROSITE" id="PS50975">
    <property type="entry name" value="ATP_GRASP"/>
    <property type="match status" value="1"/>
</dbReference>
<dbReference type="Pfam" id="PF00364">
    <property type="entry name" value="Biotin_lipoyl"/>
    <property type="match status" value="1"/>
</dbReference>
<evidence type="ECO:0000256" key="2">
    <source>
        <dbReference type="ARBA" id="ARBA00013263"/>
    </source>
</evidence>
<dbReference type="InterPro" id="IPR011053">
    <property type="entry name" value="Single_hybrid_motif"/>
</dbReference>
<feature type="compositionally biased region" description="Gly residues" evidence="8">
    <location>
        <begin position="490"/>
        <end position="499"/>
    </location>
</feature>
<keyword evidence="3" id="KW-0436">Ligase</keyword>
<dbReference type="Pfam" id="PF02785">
    <property type="entry name" value="Biotin_carb_C"/>
    <property type="match status" value="1"/>
</dbReference>
<dbReference type="InterPro" id="IPR011054">
    <property type="entry name" value="Rudment_hybrid_motif"/>
</dbReference>
<dbReference type="PROSITE" id="PS50979">
    <property type="entry name" value="BC"/>
    <property type="match status" value="1"/>
</dbReference>
<dbReference type="PROSITE" id="PS50968">
    <property type="entry name" value="BIOTINYL_LIPOYL"/>
    <property type="match status" value="1"/>
</dbReference>
<dbReference type="InterPro" id="IPR005481">
    <property type="entry name" value="BC-like_N"/>
</dbReference>
<protein>
    <recommendedName>
        <fullName evidence="2">biotin carboxylase</fullName>
        <ecNumber evidence="2">6.3.4.14</ecNumber>
    </recommendedName>
</protein>
<dbReference type="InterPro" id="IPR005482">
    <property type="entry name" value="Biotin_COase_C"/>
</dbReference>
<evidence type="ECO:0000256" key="4">
    <source>
        <dbReference type="ARBA" id="ARBA00022741"/>
    </source>
</evidence>
<accession>A0ABS2CME6</accession>
<dbReference type="InterPro" id="IPR050856">
    <property type="entry name" value="Biotin_carboxylase_complex"/>
</dbReference>
<dbReference type="SUPFAM" id="SSF52440">
    <property type="entry name" value="PreATP-grasp domain"/>
    <property type="match status" value="1"/>
</dbReference>
<dbReference type="Pfam" id="PF02786">
    <property type="entry name" value="CPSase_L_D2"/>
    <property type="match status" value="1"/>
</dbReference>
<dbReference type="InterPro" id="IPR013815">
    <property type="entry name" value="ATP_grasp_subdomain_1"/>
</dbReference>
<evidence type="ECO:0000259" key="9">
    <source>
        <dbReference type="PROSITE" id="PS50968"/>
    </source>
</evidence>
<dbReference type="Proteomes" id="UP001430172">
    <property type="component" value="Unassembled WGS sequence"/>
</dbReference>
<dbReference type="InterPro" id="IPR016185">
    <property type="entry name" value="PreATP-grasp_dom_sf"/>
</dbReference>
<evidence type="ECO:0000256" key="1">
    <source>
        <dbReference type="ARBA" id="ARBA00001953"/>
    </source>
</evidence>
<gene>
    <name evidence="12" type="ORF">JQN70_11645</name>
</gene>
<dbReference type="Gene3D" id="3.40.50.20">
    <property type="match status" value="1"/>
</dbReference>
<dbReference type="InterPro" id="IPR001882">
    <property type="entry name" value="Biotin_BS"/>
</dbReference>
<name>A0ABS2CME6_9MICO</name>
<evidence type="ECO:0000256" key="8">
    <source>
        <dbReference type="SAM" id="MobiDB-lite"/>
    </source>
</evidence>
<dbReference type="SUPFAM" id="SSF51246">
    <property type="entry name" value="Rudiment single hybrid motif"/>
    <property type="match status" value="1"/>
</dbReference>
<feature type="domain" description="ATP-grasp" evidence="10">
    <location>
        <begin position="123"/>
        <end position="318"/>
    </location>
</feature>
<evidence type="ECO:0000313" key="13">
    <source>
        <dbReference type="Proteomes" id="UP001430172"/>
    </source>
</evidence>
<dbReference type="Gene3D" id="3.30.470.20">
    <property type="entry name" value="ATP-grasp fold, B domain"/>
    <property type="match status" value="1"/>
</dbReference>
<dbReference type="Pfam" id="PF00289">
    <property type="entry name" value="Biotin_carb_N"/>
    <property type="match status" value="1"/>
</dbReference>
<evidence type="ECO:0000256" key="3">
    <source>
        <dbReference type="ARBA" id="ARBA00022598"/>
    </source>
</evidence>
<dbReference type="SUPFAM" id="SSF51230">
    <property type="entry name" value="Single hybrid motif"/>
    <property type="match status" value="1"/>
</dbReference>
<dbReference type="InterPro" id="IPR011764">
    <property type="entry name" value="Biotin_carboxylation_dom"/>
</dbReference>
<dbReference type="InterPro" id="IPR000089">
    <property type="entry name" value="Biotin_lipoyl"/>
</dbReference>
<feature type="region of interest" description="Disordered" evidence="8">
    <location>
        <begin position="488"/>
        <end position="523"/>
    </location>
</feature>
<dbReference type="Gene3D" id="2.40.50.100">
    <property type="match status" value="1"/>
</dbReference>
<keyword evidence="4 7" id="KW-0547">Nucleotide-binding</keyword>
<keyword evidence="5 7" id="KW-0067">ATP-binding</keyword>
<feature type="domain" description="Lipoyl-binding" evidence="9">
    <location>
        <begin position="516"/>
        <end position="589"/>
    </location>
</feature>
<evidence type="ECO:0000259" key="11">
    <source>
        <dbReference type="PROSITE" id="PS50979"/>
    </source>
</evidence>